<dbReference type="Gene3D" id="3.100.10.20">
    <property type="entry name" value="CRISPR-associated endonuclease Cas1, N-terminal domain"/>
    <property type="match status" value="1"/>
</dbReference>
<evidence type="ECO:0000256" key="8">
    <source>
        <dbReference type="ARBA" id="ARBA00023211"/>
    </source>
</evidence>
<keyword evidence="6 9" id="KW-0051">Antiviral defense</keyword>
<evidence type="ECO:0000256" key="9">
    <source>
        <dbReference type="HAMAP-Rule" id="MF_01470"/>
    </source>
</evidence>
<feature type="binding site" evidence="9">
    <location>
        <position position="234"/>
    </location>
    <ligand>
        <name>Mn(2+)</name>
        <dbReference type="ChEBI" id="CHEBI:29035"/>
    </ligand>
</feature>
<evidence type="ECO:0000256" key="3">
    <source>
        <dbReference type="ARBA" id="ARBA00022759"/>
    </source>
</evidence>
<organism evidence="10 11">
    <name type="scientific">Halalkalibacter oceani</name>
    <dbReference type="NCBI Taxonomy" id="1653776"/>
    <lineage>
        <taxon>Bacteria</taxon>
        <taxon>Bacillati</taxon>
        <taxon>Bacillota</taxon>
        <taxon>Bacilli</taxon>
        <taxon>Bacillales</taxon>
        <taxon>Bacillaceae</taxon>
        <taxon>Halalkalibacter</taxon>
    </lineage>
</organism>
<keyword evidence="5 9" id="KW-0460">Magnesium</keyword>
<feature type="binding site" evidence="9">
    <location>
        <position position="219"/>
    </location>
    <ligand>
        <name>Mn(2+)</name>
        <dbReference type="ChEBI" id="CHEBI:29035"/>
    </ligand>
</feature>
<keyword evidence="2 9" id="KW-0479">Metal-binding</keyword>
<dbReference type="RefSeq" id="WP_251224997.1">
    <property type="nucleotide sequence ID" value="NZ_JAMBOL010000035.1"/>
</dbReference>
<dbReference type="GO" id="GO:0051607">
    <property type="term" value="P:defense response to virus"/>
    <property type="evidence" value="ECO:0007669"/>
    <property type="project" value="UniProtKB-UniRule"/>
</dbReference>
<dbReference type="CDD" id="cd09722">
    <property type="entry name" value="Cas1_I-B"/>
    <property type="match status" value="1"/>
</dbReference>
<name>A0A9X2DTV0_9BACI</name>
<keyword evidence="1 9" id="KW-0540">Nuclease</keyword>
<dbReference type="Gene3D" id="1.20.120.920">
    <property type="entry name" value="CRISPR-associated endonuclease Cas1, C-terminal domain"/>
    <property type="match status" value="1"/>
</dbReference>
<feature type="binding site" evidence="9">
    <location>
        <position position="154"/>
    </location>
    <ligand>
        <name>Mn(2+)</name>
        <dbReference type="ChEBI" id="CHEBI:29035"/>
    </ligand>
</feature>
<accession>A0A9X2DTV0</accession>
<gene>
    <name evidence="10" type="primary">cas1b</name>
    <name evidence="9" type="synonym">cas1</name>
    <name evidence="10" type="ORF">M3202_19975</name>
</gene>
<dbReference type="PANTHER" id="PTHR43219">
    <property type="entry name" value="CRISPR-ASSOCIATED ENDONUCLEASE CAS1"/>
    <property type="match status" value="1"/>
</dbReference>
<comment type="cofactor">
    <cofactor evidence="9">
        <name>Mg(2+)</name>
        <dbReference type="ChEBI" id="CHEBI:18420"/>
    </cofactor>
    <cofactor evidence="9">
        <name>Mn(2+)</name>
        <dbReference type="ChEBI" id="CHEBI:29035"/>
    </cofactor>
</comment>
<dbReference type="InterPro" id="IPR002729">
    <property type="entry name" value="CRISPR-assoc_Cas1"/>
</dbReference>
<dbReference type="GO" id="GO:0016787">
    <property type="term" value="F:hydrolase activity"/>
    <property type="evidence" value="ECO:0007669"/>
    <property type="project" value="UniProtKB-KW"/>
</dbReference>
<evidence type="ECO:0000256" key="6">
    <source>
        <dbReference type="ARBA" id="ARBA00023118"/>
    </source>
</evidence>
<keyword evidence="4 9" id="KW-0378">Hydrolase</keyword>
<dbReference type="InterPro" id="IPR042211">
    <property type="entry name" value="CRISPR-assoc_Cas1_N"/>
</dbReference>
<dbReference type="PANTHER" id="PTHR43219:SF2">
    <property type="entry name" value="CRISPR-ASSOCIATED ENDONUCLEASE CAS1"/>
    <property type="match status" value="1"/>
</dbReference>
<evidence type="ECO:0000256" key="4">
    <source>
        <dbReference type="ARBA" id="ARBA00022801"/>
    </source>
</evidence>
<comment type="function">
    <text evidence="9">CRISPR (clustered regularly interspaced short palindromic repeat), is an adaptive immune system that provides protection against mobile genetic elements (viruses, transposable elements and conjugative plasmids). CRISPR clusters contain spacers, sequences complementary to antecedent mobile elements, and target invading nucleic acids. CRISPR clusters are transcribed and processed into CRISPR RNA (crRNA). Acts as a dsDNA endonuclease. Involved in the integration of spacer DNA into the CRISPR cassette.</text>
</comment>
<proteinExistence type="inferred from homology"/>
<protein>
    <recommendedName>
        <fullName evidence="9">CRISPR-associated endonuclease Cas1</fullName>
        <ecNumber evidence="9">3.1.-.-</ecNumber>
    </recommendedName>
</protein>
<dbReference type="InterPro" id="IPR042206">
    <property type="entry name" value="CRISPR-assoc_Cas1_C"/>
</dbReference>
<evidence type="ECO:0000256" key="7">
    <source>
        <dbReference type="ARBA" id="ARBA00023125"/>
    </source>
</evidence>
<comment type="similarity">
    <text evidence="9">Belongs to the CRISPR-associated endonuclease Cas1 family.</text>
</comment>
<dbReference type="EMBL" id="JAMBOL010000035">
    <property type="protein sequence ID" value="MCM3716327.1"/>
    <property type="molecule type" value="Genomic_DNA"/>
</dbReference>
<dbReference type="Pfam" id="PF01867">
    <property type="entry name" value="Cas_Cas1"/>
    <property type="match status" value="1"/>
</dbReference>
<sequence length="328" mass="39163">MMRDHYVFSNGALKRKHNTIYYINQDGQQKPLPVEKIRNLHVFGEVEFNTKLLNYLSQYDICVHVYNYYGFYAGTYYPREKSVSGFLLVNQAEHYTHKYKRLYLAHSFMQGAVHHMLRNLRRHKEQTAEAVKIIEKELFEMQTCTDISSLMGKEGQIRKSYYQAFNKILKQDIGFEKREKHPPRDPLNAMISFGNSLMYQIVLSEIYRTTLNPTVSYLHEPSTKRFSLCLDLAEIFKPLIVDPIIFSLINKRSITKKHFEYLEGEICFLNEEGKKRFIRAWEERLKSSVMHRALKRKTSYRYLIRLECYKLIKHLIGDDVYKPLKAWW</sequence>
<dbReference type="HAMAP" id="MF_01470">
    <property type="entry name" value="Cas1"/>
    <property type="match status" value="1"/>
</dbReference>
<evidence type="ECO:0000256" key="1">
    <source>
        <dbReference type="ARBA" id="ARBA00022722"/>
    </source>
</evidence>
<evidence type="ECO:0000313" key="11">
    <source>
        <dbReference type="Proteomes" id="UP001139179"/>
    </source>
</evidence>
<dbReference type="Proteomes" id="UP001139179">
    <property type="component" value="Unassembled WGS sequence"/>
</dbReference>
<dbReference type="GO" id="GO:0003677">
    <property type="term" value="F:DNA binding"/>
    <property type="evidence" value="ECO:0007669"/>
    <property type="project" value="UniProtKB-KW"/>
</dbReference>
<dbReference type="GO" id="GO:0043571">
    <property type="term" value="P:maintenance of CRISPR repeat elements"/>
    <property type="evidence" value="ECO:0007669"/>
    <property type="project" value="UniProtKB-UniRule"/>
</dbReference>
<keyword evidence="3 9" id="KW-0255">Endonuclease</keyword>
<evidence type="ECO:0000256" key="5">
    <source>
        <dbReference type="ARBA" id="ARBA00022842"/>
    </source>
</evidence>
<comment type="subunit">
    <text evidence="9">Homodimer, forms a heterotetramer with a Cas2 homodimer.</text>
</comment>
<comment type="caution">
    <text evidence="10">The sequence shown here is derived from an EMBL/GenBank/DDBJ whole genome shotgun (WGS) entry which is preliminary data.</text>
</comment>
<dbReference type="EC" id="3.1.-.-" evidence="9"/>
<keyword evidence="7 9" id="KW-0238">DNA-binding</keyword>
<dbReference type="GO" id="GO:0046872">
    <property type="term" value="F:metal ion binding"/>
    <property type="evidence" value="ECO:0007669"/>
    <property type="project" value="UniProtKB-UniRule"/>
</dbReference>
<keyword evidence="8 9" id="KW-0464">Manganese</keyword>
<reference evidence="10" key="1">
    <citation type="submission" date="2022-05" db="EMBL/GenBank/DDBJ databases">
        <title>Comparative Genomics of Spacecraft Associated Microbes.</title>
        <authorList>
            <person name="Tran M.T."/>
            <person name="Wright A."/>
            <person name="Seuylemezian A."/>
            <person name="Eisen J."/>
            <person name="Coil D."/>
        </authorList>
    </citation>
    <scope>NUCLEOTIDE SEQUENCE</scope>
    <source>
        <strain evidence="10">214.1.1</strain>
    </source>
</reference>
<dbReference type="NCBIfam" id="TIGR03641">
    <property type="entry name" value="cas1_HMARI"/>
    <property type="match status" value="1"/>
</dbReference>
<dbReference type="GO" id="GO:0004520">
    <property type="term" value="F:DNA endonuclease activity"/>
    <property type="evidence" value="ECO:0007669"/>
    <property type="project" value="InterPro"/>
</dbReference>
<dbReference type="AlphaFoldDB" id="A0A9X2DTV0"/>
<keyword evidence="11" id="KW-1185">Reference proteome</keyword>
<dbReference type="InterPro" id="IPR019858">
    <property type="entry name" value="CRISPR-assoc_Cas1_HMARI/TNEAP"/>
</dbReference>
<evidence type="ECO:0000256" key="2">
    <source>
        <dbReference type="ARBA" id="ARBA00022723"/>
    </source>
</evidence>
<dbReference type="NCBIfam" id="TIGR00287">
    <property type="entry name" value="cas1"/>
    <property type="match status" value="1"/>
</dbReference>
<evidence type="ECO:0000313" key="10">
    <source>
        <dbReference type="EMBL" id="MCM3716327.1"/>
    </source>
</evidence>